<dbReference type="Pfam" id="PF03466">
    <property type="entry name" value="LysR_substrate"/>
    <property type="match status" value="1"/>
</dbReference>
<dbReference type="InterPro" id="IPR005119">
    <property type="entry name" value="LysR_subst-bd"/>
</dbReference>
<dbReference type="Proteomes" id="UP000776651">
    <property type="component" value="Unassembled WGS sequence"/>
</dbReference>
<dbReference type="CDD" id="cd08411">
    <property type="entry name" value="PBP2_OxyR"/>
    <property type="match status" value="1"/>
</dbReference>
<name>A0ABS7JE54_9SPHN</name>
<dbReference type="Pfam" id="PF00126">
    <property type="entry name" value="HTH_1"/>
    <property type="match status" value="1"/>
</dbReference>
<dbReference type="PANTHER" id="PTHR30346:SF26">
    <property type="entry name" value="HYDROGEN PEROXIDE-INDUCIBLE GENES ACTIVATOR"/>
    <property type="match status" value="1"/>
</dbReference>
<keyword evidence="2" id="KW-0805">Transcription regulation</keyword>
<keyword evidence="5" id="KW-0804">Transcription</keyword>
<dbReference type="InterPro" id="IPR036388">
    <property type="entry name" value="WH-like_DNA-bd_sf"/>
</dbReference>
<dbReference type="InterPro" id="IPR036390">
    <property type="entry name" value="WH_DNA-bd_sf"/>
</dbReference>
<dbReference type="PRINTS" id="PR00039">
    <property type="entry name" value="HTHLYSR"/>
</dbReference>
<dbReference type="PROSITE" id="PS50931">
    <property type="entry name" value="HTH_LYSR"/>
    <property type="match status" value="1"/>
</dbReference>
<dbReference type="Gene3D" id="3.40.190.10">
    <property type="entry name" value="Periplasmic binding protein-like II"/>
    <property type="match status" value="2"/>
</dbReference>
<dbReference type="PANTHER" id="PTHR30346">
    <property type="entry name" value="TRANSCRIPTIONAL DUAL REGULATOR HCAR-RELATED"/>
    <property type="match status" value="1"/>
</dbReference>
<protein>
    <submittedName>
        <fullName evidence="7">Hydrogen peroxide-inducible genes activator</fullName>
    </submittedName>
</protein>
<dbReference type="SUPFAM" id="SSF46785">
    <property type="entry name" value="Winged helix' DNA-binding domain"/>
    <property type="match status" value="1"/>
</dbReference>
<evidence type="ECO:0000313" key="8">
    <source>
        <dbReference type="Proteomes" id="UP000776651"/>
    </source>
</evidence>
<evidence type="ECO:0000256" key="3">
    <source>
        <dbReference type="ARBA" id="ARBA00023125"/>
    </source>
</evidence>
<accession>A0ABS7JE54</accession>
<sequence>MVTLKQIDIFVRLADIGNMGEAATALGMTQPALSQQLRALERKLDLQLFERVPKGMQLTPSGRKLLAQARTVIASTRDFTDAADHIAARPAGTIRFGVSPTLGPYLMPRVIKILHERYPDLRLFIREGIPSKQQADLAAGQLDMLLSPMPIEGKGLRVEPLFRERLRIIAPPDDPLVALPELRKEDFAGRMFLSLDHRHHYHRQLEDICKNLGATILADYEGTSLDALQQMVGSGLGLAILPHFYIRSEAGGLDVVRIAEPAGWEQHRSIAAAWRASAAFSDLYAEVAAVIAEEGRRQR</sequence>
<evidence type="ECO:0000256" key="4">
    <source>
        <dbReference type="ARBA" id="ARBA00023159"/>
    </source>
</evidence>
<evidence type="ECO:0000313" key="7">
    <source>
        <dbReference type="EMBL" id="MBX7487029.1"/>
    </source>
</evidence>
<keyword evidence="3" id="KW-0238">DNA-binding</keyword>
<dbReference type="RefSeq" id="WP_221596376.1">
    <property type="nucleotide sequence ID" value="NZ_JAHWXO010000011.1"/>
</dbReference>
<feature type="domain" description="HTH lysR-type" evidence="6">
    <location>
        <begin position="2"/>
        <end position="59"/>
    </location>
</feature>
<evidence type="ECO:0000256" key="2">
    <source>
        <dbReference type="ARBA" id="ARBA00023015"/>
    </source>
</evidence>
<proteinExistence type="inferred from homology"/>
<keyword evidence="4" id="KW-0010">Activator</keyword>
<evidence type="ECO:0000256" key="5">
    <source>
        <dbReference type="ARBA" id="ARBA00023163"/>
    </source>
</evidence>
<comment type="similarity">
    <text evidence="1">Belongs to the LysR transcriptional regulatory family.</text>
</comment>
<organism evidence="7 8">
    <name type="scientific">Qipengyuania pacifica</name>
    <dbReference type="NCBI Taxonomy" id="2860199"/>
    <lineage>
        <taxon>Bacteria</taxon>
        <taxon>Pseudomonadati</taxon>
        <taxon>Pseudomonadota</taxon>
        <taxon>Alphaproteobacteria</taxon>
        <taxon>Sphingomonadales</taxon>
        <taxon>Erythrobacteraceae</taxon>
        <taxon>Qipengyuania</taxon>
    </lineage>
</organism>
<dbReference type="SUPFAM" id="SSF53850">
    <property type="entry name" value="Periplasmic binding protein-like II"/>
    <property type="match status" value="1"/>
</dbReference>
<dbReference type="EMBL" id="JAIGNQ010000001">
    <property type="protein sequence ID" value="MBX7487029.1"/>
    <property type="molecule type" value="Genomic_DNA"/>
</dbReference>
<reference evidence="7 8" key="1">
    <citation type="submission" date="2021-08" db="EMBL/GenBank/DDBJ databases">
        <title>Comparative Genomics Analysis of the Genus Qipengyuania Reveals Extensive Genetic Diversity and Metabolic Versatility, Including the Description of Fifteen Novel Species.</title>
        <authorList>
            <person name="Liu Y."/>
        </authorList>
    </citation>
    <scope>NUCLEOTIDE SEQUENCE [LARGE SCALE GENOMIC DNA]</scope>
    <source>
        <strain evidence="7 8">GH25</strain>
    </source>
</reference>
<keyword evidence="8" id="KW-1185">Reference proteome</keyword>
<comment type="caution">
    <text evidence="7">The sequence shown here is derived from an EMBL/GenBank/DDBJ whole genome shotgun (WGS) entry which is preliminary data.</text>
</comment>
<evidence type="ECO:0000259" key="6">
    <source>
        <dbReference type="PROSITE" id="PS50931"/>
    </source>
</evidence>
<gene>
    <name evidence="7" type="ORF">K3177_00740</name>
</gene>
<dbReference type="Gene3D" id="1.10.10.10">
    <property type="entry name" value="Winged helix-like DNA-binding domain superfamily/Winged helix DNA-binding domain"/>
    <property type="match status" value="1"/>
</dbReference>
<evidence type="ECO:0000256" key="1">
    <source>
        <dbReference type="ARBA" id="ARBA00009437"/>
    </source>
</evidence>
<dbReference type="InterPro" id="IPR000847">
    <property type="entry name" value="LysR_HTH_N"/>
</dbReference>